<protein>
    <submittedName>
        <fullName evidence="2">Uncharacterized protein</fullName>
    </submittedName>
</protein>
<keyword evidence="3" id="KW-1185">Reference proteome</keyword>
<evidence type="ECO:0000313" key="2">
    <source>
        <dbReference type="EMBL" id="KAE9409235.1"/>
    </source>
</evidence>
<evidence type="ECO:0000256" key="1">
    <source>
        <dbReference type="SAM" id="MobiDB-lite"/>
    </source>
</evidence>
<evidence type="ECO:0000313" key="3">
    <source>
        <dbReference type="Proteomes" id="UP000799118"/>
    </source>
</evidence>
<feature type="compositionally biased region" description="Low complexity" evidence="1">
    <location>
        <begin position="32"/>
        <end position="44"/>
    </location>
</feature>
<proteinExistence type="predicted"/>
<dbReference type="Proteomes" id="UP000799118">
    <property type="component" value="Unassembled WGS sequence"/>
</dbReference>
<dbReference type="EMBL" id="ML769388">
    <property type="protein sequence ID" value="KAE9409235.1"/>
    <property type="molecule type" value="Genomic_DNA"/>
</dbReference>
<feature type="region of interest" description="Disordered" evidence="1">
    <location>
        <begin position="86"/>
        <end position="115"/>
    </location>
</feature>
<accession>A0A6A4IL98</accession>
<organism evidence="2 3">
    <name type="scientific">Gymnopus androsaceus JB14</name>
    <dbReference type="NCBI Taxonomy" id="1447944"/>
    <lineage>
        <taxon>Eukaryota</taxon>
        <taxon>Fungi</taxon>
        <taxon>Dikarya</taxon>
        <taxon>Basidiomycota</taxon>
        <taxon>Agaricomycotina</taxon>
        <taxon>Agaricomycetes</taxon>
        <taxon>Agaricomycetidae</taxon>
        <taxon>Agaricales</taxon>
        <taxon>Marasmiineae</taxon>
        <taxon>Omphalotaceae</taxon>
        <taxon>Gymnopus</taxon>
    </lineage>
</organism>
<feature type="region of interest" description="Disordered" evidence="1">
    <location>
        <begin position="297"/>
        <end position="359"/>
    </location>
</feature>
<sequence>MHSLTSNTLDPLSRADLVRKSKKLAQVFGQTPSGASLLPGSSSDPLRRSFLDINPSTSRHRPHNSIAVLRKTSSEEARERVKENVERVKGKGIWPPPPVTQYMSASSGRRHSTPLTPDEFDFLSELHRREPVSIPPTDVSSSILDLSGEDDSNLIDIGDANSDRQSFIDWGDDPSPKLVKGKGAHPVELLTQSPTNSQNSSRRSSVSSLAFAAPSSYAPRNSFVPQEEDLAIALAEAAPFDDAEDMERLARQPSIVSLSSPSLMSPEERAEAARRRKREKLAKLHRFLGSRVPTGLVLGSASEDSESGLPRPSASSMGEETDLEGSSEEKRSWKKGMARVTRRRSGSESGVSSDWSDIRDRRKEDLGEDERLRMVKASCEIGEGLWRRSTADTVSPPWTRSACTFDFRFDCTTSENVPVVVYRRC</sequence>
<dbReference type="AlphaFoldDB" id="A0A6A4IL98"/>
<dbReference type="OrthoDB" id="354769at2759"/>
<feature type="compositionally biased region" description="Basic residues" evidence="1">
    <location>
        <begin position="332"/>
        <end position="344"/>
    </location>
</feature>
<reference evidence="2" key="1">
    <citation type="journal article" date="2019" name="Environ. Microbiol.">
        <title>Fungal ecological strategies reflected in gene transcription - a case study of two litter decomposers.</title>
        <authorList>
            <person name="Barbi F."/>
            <person name="Kohler A."/>
            <person name="Barry K."/>
            <person name="Baskaran P."/>
            <person name="Daum C."/>
            <person name="Fauchery L."/>
            <person name="Ihrmark K."/>
            <person name="Kuo A."/>
            <person name="LaButti K."/>
            <person name="Lipzen A."/>
            <person name="Morin E."/>
            <person name="Grigoriev I.V."/>
            <person name="Henrissat B."/>
            <person name="Lindahl B."/>
            <person name="Martin F."/>
        </authorList>
    </citation>
    <scope>NUCLEOTIDE SEQUENCE</scope>
    <source>
        <strain evidence="2">JB14</strain>
    </source>
</reference>
<feature type="region of interest" description="Disordered" evidence="1">
    <location>
        <begin position="29"/>
        <end position="63"/>
    </location>
</feature>
<name>A0A6A4IL98_9AGAR</name>
<gene>
    <name evidence="2" type="ORF">BT96DRAFT_585936</name>
</gene>